<organism evidence="1 2">
    <name type="scientific">Intoshia linei</name>
    <dbReference type="NCBI Taxonomy" id="1819745"/>
    <lineage>
        <taxon>Eukaryota</taxon>
        <taxon>Metazoa</taxon>
        <taxon>Spiralia</taxon>
        <taxon>Lophotrochozoa</taxon>
        <taxon>Mesozoa</taxon>
        <taxon>Orthonectida</taxon>
        <taxon>Rhopaluridae</taxon>
        <taxon>Intoshia</taxon>
    </lineage>
</organism>
<evidence type="ECO:0000313" key="2">
    <source>
        <dbReference type="Proteomes" id="UP000078046"/>
    </source>
</evidence>
<dbReference type="GO" id="GO:0003676">
    <property type="term" value="F:nucleic acid binding"/>
    <property type="evidence" value="ECO:0007669"/>
    <property type="project" value="InterPro"/>
</dbReference>
<dbReference type="EMBL" id="LWCA01000500">
    <property type="protein sequence ID" value="OAF68169.1"/>
    <property type="molecule type" value="Genomic_DNA"/>
</dbReference>
<dbReference type="Gene3D" id="2.40.70.10">
    <property type="entry name" value="Acid Proteases"/>
    <property type="match status" value="1"/>
</dbReference>
<gene>
    <name evidence="1" type="ORF">A3Q56_04104</name>
</gene>
<dbReference type="Gene3D" id="3.30.420.10">
    <property type="entry name" value="Ribonuclease H-like superfamily/Ribonuclease H"/>
    <property type="match status" value="1"/>
</dbReference>
<protein>
    <recommendedName>
        <fullName evidence="3">Retropepsins domain-containing protein</fullName>
    </recommendedName>
</protein>
<proteinExistence type="predicted"/>
<dbReference type="Proteomes" id="UP000078046">
    <property type="component" value="Unassembled WGS sequence"/>
</dbReference>
<dbReference type="OrthoDB" id="6139222at2759"/>
<comment type="caution">
    <text evidence="1">The sequence shown here is derived from an EMBL/GenBank/DDBJ whole genome shotgun (WGS) entry which is preliminary data.</text>
</comment>
<dbReference type="InterPro" id="IPR012337">
    <property type="entry name" value="RNaseH-like_sf"/>
</dbReference>
<accession>A0A177B1M0</accession>
<dbReference type="SUPFAM" id="SSF53098">
    <property type="entry name" value="Ribonuclease H-like"/>
    <property type="match status" value="1"/>
</dbReference>
<reference evidence="1 2" key="1">
    <citation type="submission" date="2016-04" db="EMBL/GenBank/DDBJ databases">
        <title>The genome of Intoshia linei affirms orthonectids as highly simplified spiralians.</title>
        <authorList>
            <person name="Mikhailov K.V."/>
            <person name="Slusarev G.S."/>
            <person name="Nikitin M.A."/>
            <person name="Logacheva M.D."/>
            <person name="Penin A."/>
            <person name="Aleoshin V."/>
            <person name="Panchin Y.V."/>
        </authorList>
    </citation>
    <scope>NUCLEOTIDE SEQUENCE [LARGE SCALE GENOMIC DNA]</scope>
    <source>
        <strain evidence="1">Intl2013</strain>
        <tissue evidence="1">Whole animal</tissue>
    </source>
</reference>
<name>A0A177B1M0_9BILA</name>
<dbReference type="InterPro" id="IPR036397">
    <property type="entry name" value="RNaseH_sf"/>
</dbReference>
<dbReference type="InterPro" id="IPR021109">
    <property type="entry name" value="Peptidase_aspartic_dom_sf"/>
</dbReference>
<keyword evidence="2" id="KW-1185">Reference proteome</keyword>
<evidence type="ECO:0000313" key="1">
    <source>
        <dbReference type="EMBL" id="OAF68169.1"/>
    </source>
</evidence>
<dbReference type="CDD" id="cd00303">
    <property type="entry name" value="retropepsin_like"/>
    <property type="match status" value="1"/>
</dbReference>
<evidence type="ECO:0008006" key="3">
    <source>
        <dbReference type="Google" id="ProtNLM"/>
    </source>
</evidence>
<sequence length="292" mass="33531">MLFKVPLFYNNFRHKCLVDSGERTATVEGVGAGKVICQGTVILEITVDCKTLPVSFHVLPECCNDIKFILGMKFLYDYNCTLCIKQHRLEFGETNGFTDIGKNPIITEICTGVSECYGNNTGPLRVADLLTNLREKDKAEVGKGAIIEEPPDEWVGLAKRTNRTIKNLLRARNIDHKTDWDVHIPPILLSMRNCISERTGNSPSQVVYGREMDILHLQRNTKCEYQIGWVNRLEKELCTQKGILHKRAIHNQRVKRNYDKTVPNKLYYWSNNFKKNLPHTQNYKICTVNRMG</sequence>
<dbReference type="AlphaFoldDB" id="A0A177B1M0"/>